<organism evidence="2 3">
    <name type="scientific">Dendrothele bispora (strain CBS 962.96)</name>
    <dbReference type="NCBI Taxonomy" id="1314807"/>
    <lineage>
        <taxon>Eukaryota</taxon>
        <taxon>Fungi</taxon>
        <taxon>Dikarya</taxon>
        <taxon>Basidiomycota</taxon>
        <taxon>Agaricomycotina</taxon>
        <taxon>Agaricomycetes</taxon>
        <taxon>Agaricomycetidae</taxon>
        <taxon>Agaricales</taxon>
        <taxon>Agaricales incertae sedis</taxon>
        <taxon>Dendrothele</taxon>
    </lineage>
</organism>
<feature type="region of interest" description="Disordered" evidence="1">
    <location>
        <begin position="1"/>
        <end position="28"/>
    </location>
</feature>
<sequence>MAMSIYTTENKGTRRTRDTKRTRDTMETREKQIMMDGWMLWVTIKGIRGVIHDTRPAVPREEEEESINRYKSPRNAKISCYTDCQMEIRQIERSKGPICHLNPSINWWMVAGSSDPIGALYSIQRRPLDIAHPNRGSVFKVGNV</sequence>
<name>A0A4S8M7B1_DENBC</name>
<gene>
    <name evidence="2" type="ORF">K435DRAFT_795854</name>
</gene>
<dbReference type="AlphaFoldDB" id="A0A4S8M7B1"/>
<dbReference type="EMBL" id="ML179140">
    <property type="protein sequence ID" value="THU98199.1"/>
    <property type="molecule type" value="Genomic_DNA"/>
</dbReference>
<keyword evidence="3" id="KW-1185">Reference proteome</keyword>
<evidence type="ECO:0000313" key="2">
    <source>
        <dbReference type="EMBL" id="THU98199.1"/>
    </source>
</evidence>
<protein>
    <submittedName>
        <fullName evidence="2">Uncharacterized protein</fullName>
    </submittedName>
</protein>
<accession>A0A4S8M7B1</accession>
<dbReference type="Proteomes" id="UP000297245">
    <property type="component" value="Unassembled WGS sequence"/>
</dbReference>
<proteinExistence type="predicted"/>
<evidence type="ECO:0000313" key="3">
    <source>
        <dbReference type="Proteomes" id="UP000297245"/>
    </source>
</evidence>
<evidence type="ECO:0000256" key="1">
    <source>
        <dbReference type="SAM" id="MobiDB-lite"/>
    </source>
</evidence>
<feature type="compositionally biased region" description="Basic and acidic residues" evidence="1">
    <location>
        <begin position="11"/>
        <end position="28"/>
    </location>
</feature>
<feature type="compositionally biased region" description="Polar residues" evidence="1">
    <location>
        <begin position="1"/>
        <end position="10"/>
    </location>
</feature>
<reference evidence="2 3" key="1">
    <citation type="journal article" date="2019" name="Nat. Ecol. Evol.">
        <title>Megaphylogeny resolves global patterns of mushroom evolution.</title>
        <authorList>
            <person name="Varga T."/>
            <person name="Krizsan K."/>
            <person name="Foldi C."/>
            <person name="Dima B."/>
            <person name="Sanchez-Garcia M."/>
            <person name="Sanchez-Ramirez S."/>
            <person name="Szollosi G.J."/>
            <person name="Szarkandi J.G."/>
            <person name="Papp V."/>
            <person name="Albert L."/>
            <person name="Andreopoulos W."/>
            <person name="Angelini C."/>
            <person name="Antonin V."/>
            <person name="Barry K.W."/>
            <person name="Bougher N.L."/>
            <person name="Buchanan P."/>
            <person name="Buyck B."/>
            <person name="Bense V."/>
            <person name="Catcheside P."/>
            <person name="Chovatia M."/>
            <person name="Cooper J."/>
            <person name="Damon W."/>
            <person name="Desjardin D."/>
            <person name="Finy P."/>
            <person name="Geml J."/>
            <person name="Haridas S."/>
            <person name="Hughes K."/>
            <person name="Justo A."/>
            <person name="Karasinski D."/>
            <person name="Kautmanova I."/>
            <person name="Kiss B."/>
            <person name="Kocsube S."/>
            <person name="Kotiranta H."/>
            <person name="LaButti K.M."/>
            <person name="Lechner B.E."/>
            <person name="Liimatainen K."/>
            <person name="Lipzen A."/>
            <person name="Lukacs Z."/>
            <person name="Mihaltcheva S."/>
            <person name="Morgado L.N."/>
            <person name="Niskanen T."/>
            <person name="Noordeloos M.E."/>
            <person name="Ohm R.A."/>
            <person name="Ortiz-Santana B."/>
            <person name="Ovrebo C."/>
            <person name="Racz N."/>
            <person name="Riley R."/>
            <person name="Savchenko A."/>
            <person name="Shiryaev A."/>
            <person name="Soop K."/>
            <person name="Spirin V."/>
            <person name="Szebenyi C."/>
            <person name="Tomsovsky M."/>
            <person name="Tulloss R.E."/>
            <person name="Uehling J."/>
            <person name="Grigoriev I.V."/>
            <person name="Vagvolgyi C."/>
            <person name="Papp T."/>
            <person name="Martin F.M."/>
            <person name="Miettinen O."/>
            <person name="Hibbett D.S."/>
            <person name="Nagy L.G."/>
        </authorList>
    </citation>
    <scope>NUCLEOTIDE SEQUENCE [LARGE SCALE GENOMIC DNA]</scope>
    <source>
        <strain evidence="2 3">CBS 962.96</strain>
    </source>
</reference>